<organism evidence="2 3">
    <name type="scientific">Dinghuibacter silviterrae</name>
    <dbReference type="NCBI Taxonomy" id="1539049"/>
    <lineage>
        <taxon>Bacteria</taxon>
        <taxon>Pseudomonadati</taxon>
        <taxon>Bacteroidota</taxon>
        <taxon>Chitinophagia</taxon>
        <taxon>Chitinophagales</taxon>
        <taxon>Chitinophagaceae</taxon>
        <taxon>Dinghuibacter</taxon>
    </lineage>
</organism>
<dbReference type="OrthoDB" id="601690at2"/>
<dbReference type="Proteomes" id="UP000294498">
    <property type="component" value="Unassembled WGS sequence"/>
</dbReference>
<dbReference type="InterPro" id="IPR013783">
    <property type="entry name" value="Ig-like_fold"/>
</dbReference>
<sequence>MYRILLCVLFVLSCALTSEAQCPAATPPAINSVAVTQSRCAASGTATVSASGGSTPYTYSITAGPVLASPQSSNIFNALSPGTYTVQVTDNCNTSVTTTFTVTGTYTVPTLSATIVNPSCPSSSDGSITLTVTNGRAPVTYALVSPSPVMVGPQAGNVFTGLPAGTYTAQVKDSCGNIQTQTVTLAAAPSSVTLVSHPYISYLQYIACDSFAVYLTFNITNYKPPYTVTATLPNGSTLTQVLTAPVVNAGSFIDTIYIRYNHVTGNTDLLPITVTNQCGVSSTGSITLSTGMDLTPDSTASSVCGKGYSYTFDNFPNLHCSTVTYSLVSPAGVVLVTQASSTFIGYTPGVGYKVIRHDCCRTDTLQFTWSVPPPFQITYSLNVAYATCKENTTSLYLTYNYNDLAYAVLVSGPPSITLANGTVYTYTYPDTAYNLYYESVIGYFGPGTYKMYVIDTQCGQKDSLTLTIGPGDVRHTIFTNTLEKGCNNANKILQSVVNNNWWTPGTVTVNSTTAQLFSQYDESSATSYSDSVQNLPAGTYYTAYQYSNIYGLTYFKGMSTWACDVDHDTIVIPPYTDPLFNTTPAIAICGVTREVALVPDTTTGVPPYQYQITAGPTTTALQSSPVFTGLAAGTYTFQMIDACDNSYSHSLSISTLAVPSVVTTGSTCVGSDVLFTLPSSPFFTYTWQYPNGTTSSGNTLALNPITTADIGTYTVSLTSTIAGCTNTTSSSFSLNSCQVLAETLLHFRGQWVNGNIQLSWQTTDETNTSYYIVERSTDGIGFMPVQQVEALGGTQNNYSVTDAHVPPGIVYYRLRIGDKRGSYSYSNIISLHSGDARSFNVYPTLITGNVPVTVTGPATSHTSYIRLISVDGKVWKNIPVAAGVTQTSIDVSGLAPGVYFVAFTGDDGVSAAKVLKE</sequence>
<evidence type="ECO:0000313" key="2">
    <source>
        <dbReference type="EMBL" id="TDX02315.1"/>
    </source>
</evidence>
<dbReference type="NCBIfam" id="TIGR04183">
    <property type="entry name" value="Por_Secre_tail"/>
    <property type="match status" value="1"/>
</dbReference>
<dbReference type="InterPro" id="IPR026444">
    <property type="entry name" value="Secre_tail"/>
</dbReference>
<comment type="caution">
    <text evidence="2">The sequence shown here is derived from an EMBL/GenBank/DDBJ whole genome shotgun (WGS) entry which is preliminary data.</text>
</comment>
<dbReference type="InterPro" id="IPR025667">
    <property type="entry name" value="SprB_repeat"/>
</dbReference>
<dbReference type="AlphaFoldDB" id="A0A4R8DXN8"/>
<reference evidence="2 3" key="1">
    <citation type="submission" date="2019-03" db="EMBL/GenBank/DDBJ databases">
        <title>Genomic Encyclopedia of Type Strains, Phase IV (KMG-IV): sequencing the most valuable type-strain genomes for metagenomic binning, comparative biology and taxonomic classification.</title>
        <authorList>
            <person name="Goeker M."/>
        </authorList>
    </citation>
    <scope>NUCLEOTIDE SEQUENCE [LARGE SCALE GENOMIC DNA]</scope>
    <source>
        <strain evidence="2 3">DSM 100059</strain>
    </source>
</reference>
<name>A0A4R8DXN8_9BACT</name>
<dbReference type="Gene3D" id="2.60.40.10">
    <property type="entry name" value="Immunoglobulins"/>
    <property type="match status" value="2"/>
</dbReference>
<gene>
    <name evidence="2" type="ORF">EDB95_3371</name>
</gene>
<dbReference type="Pfam" id="PF13573">
    <property type="entry name" value="SprB"/>
    <property type="match status" value="2"/>
</dbReference>
<protein>
    <submittedName>
        <fullName evidence="2">Putative secreted protein (Por secretion system target)</fullName>
    </submittedName>
</protein>
<dbReference type="RefSeq" id="WP_133994932.1">
    <property type="nucleotide sequence ID" value="NZ_SODV01000001.1"/>
</dbReference>
<evidence type="ECO:0000313" key="3">
    <source>
        <dbReference type="Proteomes" id="UP000294498"/>
    </source>
</evidence>
<proteinExistence type="predicted"/>
<evidence type="ECO:0000256" key="1">
    <source>
        <dbReference type="SAM" id="SignalP"/>
    </source>
</evidence>
<feature type="signal peptide" evidence="1">
    <location>
        <begin position="1"/>
        <end position="20"/>
    </location>
</feature>
<dbReference type="EMBL" id="SODV01000001">
    <property type="protein sequence ID" value="TDX02315.1"/>
    <property type="molecule type" value="Genomic_DNA"/>
</dbReference>
<keyword evidence="3" id="KW-1185">Reference proteome</keyword>
<keyword evidence="1" id="KW-0732">Signal</keyword>
<feature type="chain" id="PRO_5020880728" evidence="1">
    <location>
        <begin position="21"/>
        <end position="917"/>
    </location>
</feature>
<accession>A0A4R8DXN8</accession>